<dbReference type="EMBL" id="CM039429">
    <property type="protein sequence ID" value="KAI4350149.1"/>
    <property type="molecule type" value="Genomic_DNA"/>
</dbReference>
<gene>
    <name evidence="1" type="ORF">L6164_010658</name>
</gene>
<comment type="caution">
    <text evidence="1">The sequence shown here is derived from an EMBL/GenBank/DDBJ whole genome shotgun (WGS) entry which is preliminary data.</text>
</comment>
<organism evidence="1 2">
    <name type="scientific">Bauhinia variegata</name>
    <name type="common">Purple orchid tree</name>
    <name type="synonym">Phanera variegata</name>
    <dbReference type="NCBI Taxonomy" id="167791"/>
    <lineage>
        <taxon>Eukaryota</taxon>
        <taxon>Viridiplantae</taxon>
        <taxon>Streptophyta</taxon>
        <taxon>Embryophyta</taxon>
        <taxon>Tracheophyta</taxon>
        <taxon>Spermatophyta</taxon>
        <taxon>Magnoliopsida</taxon>
        <taxon>eudicotyledons</taxon>
        <taxon>Gunneridae</taxon>
        <taxon>Pentapetalae</taxon>
        <taxon>rosids</taxon>
        <taxon>fabids</taxon>
        <taxon>Fabales</taxon>
        <taxon>Fabaceae</taxon>
        <taxon>Cercidoideae</taxon>
        <taxon>Cercideae</taxon>
        <taxon>Bauhiniinae</taxon>
        <taxon>Bauhinia</taxon>
    </lineage>
</organism>
<name>A0ACB9PQR0_BAUVA</name>
<dbReference type="Proteomes" id="UP000828941">
    <property type="component" value="Chromosome 4"/>
</dbReference>
<accession>A0ACB9PQR0</accession>
<proteinExistence type="predicted"/>
<keyword evidence="2" id="KW-1185">Reference proteome</keyword>
<reference evidence="1 2" key="1">
    <citation type="journal article" date="2022" name="DNA Res.">
        <title>Chromosomal-level genome assembly of the orchid tree Bauhinia variegata (Leguminosae; Cercidoideae) supports the allotetraploid origin hypothesis of Bauhinia.</title>
        <authorList>
            <person name="Zhong Y."/>
            <person name="Chen Y."/>
            <person name="Zheng D."/>
            <person name="Pang J."/>
            <person name="Liu Y."/>
            <person name="Luo S."/>
            <person name="Meng S."/>
            <person name="Qian L."/>
            <person name="Wei D."/>
            <person name="Dai S."/>
            <person name="Zhou R."/>
        </authorList>
    </citation>
    <scope>NUCLEOTIDE SEQUENCE [LARGE SCALE GENOMIC DNA]</scope>
    <source>
        <strain evidence="1">BV-YZ2020</strain>
    </source>
</reference>
<sequence length="213" mass="23598">MTAQICYITIIKYSNYMQNRRMQSNNCKNQEARSNAGYILKLNQWVEEPAEEWNSKGNSSEANGGKMNWMLNGGLNLGKQILVAGFVASSAPVVVPPLVVVSAIRLAASVPYGLFLASHACTEKLVSKLLPRPSSPLLFWGPYVEGGEKENGQLQKLIDLFAESNTMANDHTDPMELPVLSVEHKYRQSEYSSGDDIISSSNEVNTKFMSTFR</sequence>
<evidence type="ECO:0000313" key="2">
    <source>
        <dbReference type="Proteomes" id="UP000828941"/>
    </source>
</evidence>
<protein>
    <submittedName>
        <fullName evidence="1">Uncharacterized protein</fullName>
    </submittedName>
</protein>
<evidence type="ECO:0000313" key="1">
    <source>
        <dbReference type="EMBL" id="KAI4350149.1"/>
    </source>
</evidence>